<name>A0A8J5YRG3_9ROSI</name>
<dbReference type="OrthoDB" id="1700433at2759"/>
<gene>
    <name evidence="1" type="ORF">CXB51_016165</name>
</gene>
<protein>
    <submittedName>
        <fullName evidence="1">Uncharacterized protein</fullName>
    </submittedName>
</protein>
<proteinExistence type="predicted"/>
<evidence type="ECO:0000313" key="2">
    <source>
        <dbReference type="Proteomes" id="UP000701853"/>
    </source>
</evidence>
<reference evidence="1 2" key="1">
    <citation type="journal article" date="2021" name="bioRxiv">
        <title>The Gossypium anomalum genome as a resource for cotton improvement and evolutionary analysis of hybrid incompatibility.</title>
        <authorList>
            <person name="Grover C.E."/>
            <person name="Yuan D."/>
            <person name="Arick M.A."/>
            <person name="Miller E.R."/>
            <person name="Hu G."/>
            <person name="Peterson D.G."/>
            <person name="Wendel J.F."/>
            <person name="Udall J.A."/>
        </authorList>
    </citation>
    <scope>NUCLEOTIDE SEQUENCE [LARGE SCALE GENOMIC DNA]</scope>
    <source>
        <strain evidence="1">JFW-Udall</strain>
        <tissue evidence="1">Leaf</tissue>
    </source>
</reference>
<dbReference type="Proteomes" id="UP000701853">
    <property type="component" value="Chromosome 7"/>
</dbReference>
<dbReference type="AlphaFoldDB" id="A0A8J5YRG3"/>
<dbReference type="EMBL" id="JAHUZN010000007">
    <property type="protein sequence ID" value="KAG8487562.1"/>
    <property type="molecule type" value="Genomic_DNA"/>
</dbReference>
<comment type="caution">
    <text evidence="1">The sequence shown here is derived from an EMBL/GenBank/DDBJ whole genome shotgun (WGS) entry which is preliminary data.</text>
</comment>
<accession>A0A8J5YRG3</accession>
<organism evidence="1 2">
    <name type="scientific">Gossypium anomalum</name>
    <dbReference type="NCBI Taxonomy" id="47600"/>
    <lineage>
        <taxon>Eukaryota</taxon>
        <taxon>Viridiplantae</taxon>
        <taxon>Streptophyta</taxon>
        <taxon>Embryophyta</taxon>
        <taxon>Tracheophyta</taxon>
        <taxon>Spermatophyta</taxon>
        <taxon>Magnoliopsida</taxon>
        <taxon>eudicotyledons</taxon>
        <taxon>Gunneridae</taxon>
        <taxon>Pentapetalae</taxon>
        <taxon>rosids</taxon>
        <taxon>malvids</taxon>
        <taxon>Malvales</taxon>
        <taxon>Malvaceae</taxon>
        <taxon>Malvoideae</taxon>
        <taxon>Gossypium</taxon>
    </lineage>
</organism>
<sequence>MMKKGKGILIPNLKLSLSPPPPDDSFAKFLTQSGTFKDGDLLINKDGIRILSQSEHELV</sequence>
<evidence type="ECO:0000313" key="1">
    <source>
        <dbReference type="EMBL" id="KAG8487562.1"/>
    </source>
</evidence>
<keyword evidence="2" id="KW-1185">Reference proteome</keyword>